<name>A0A914DYZ3_9BILA</name>
<reference evidence="2" key="1">
    <citation type="submission" date="2022-11" db="UniProtKB">
        <authorList>
            <consortium name="WormBaseParasite"/>
        </authorList>
    </citation>
    <scope>IDENTIFICATION</scope>
</reference>
<dbReference type="WBParaSite" id="ACRNAN_scaffold467.g13996.t1">
    <property type="protein sequence ID" value="ACRNAN_scaffold467.g13996.t1"/>
    <property type="gene ID" value="ACRNAN_scaffold467.g13996"/>
</dbReference>
<keyword evidence="1" id="KW-1185">Reference proteome</keyword>
<evidence type="ECO:0000313" key="1">
    <source>
        <dbReference type="Proteomes" id="UP000887540"/>
    </source>
</evidence>
<evidence type="ECO:0000313" key="2">
    <source>
        <dbReference type="WBParaSite" id="ACRNAN_scaffold467.g13996.t1"/>
    </source>
</evidence>
<protein>
    <submittedName>
        <fullName evidence="2">Uncharacterized protein</fullName>
    </submittedName>
</protein>
<sequence length="167" mass="18832">MAKTILNPSDTEMDETIGETIQEFGEKMAEGPHLMATFTIPKNLAYPTHHVTKDEYSLKIPGMNSKRDGIMDLLMENFLKMNIPKILPQPRMIDEKSMHIPVKLSLPPPPVLLKKETIEEKNDAPTILPQSIVSQTMHTQENLLESSGQDVEGSGQESTNVELRYLY</sequence>
<accession>A0A914DYZ3</accession>
<organism evidence="1 2">
    <name type="scientific">Acrobeloides nanus</name>
    <dbReference type="NCBI Taxonomy" id="290746"/>
    <lineage>
        <taxon>Eukaryota</taxon>
        <taxon>Metazoa</taxon>
        <taxon>Ecdysozoa</taxon>
        <taxon>Nematoda</taxon>
        <taxon>Chromadorea</taxon>
        <taxon>Rhabditida</taxon>
        <taxon>Tylenchina</taxon>
        <taxon>Cephalobomorpha</taxon>
        <taxon>Cephaloboidea</taxon>
        <taxon>Cephalobidae</taxon>
        <taxon>Acrobeloides</taxon>
    </lineage>
</organism>
<proteinExistence type="predicted"/>
<dbReference type="Proteomes" id="UP000887540">
    <property type="component" value="Unplaced"/>
</dbReference>
<dbReference type="AlphaFoldDB" id="A0A914DYZ3"/>